<evidence type="ECO:0000313" key="5">
    <source>
        <dbReference type="Proteomes" id="UP000199315"/>
    </source>
</evidence>
<keyword evidence="2 3" id="KW-0802">TPR repeat</keyword>
<reference evidence="4 5" key="1">
    <citation type="submission" date="2016-09" db="EMBL/GenBank/DDBJ databases">
        <authorList>
            <person name="Capua I."/>
            <person name="De Benedictis P."/>
            <person name="Joannis T."/>
            <person name="Lombin L.H."/>
            <person name="Cattoli G."/>
        </authorList>
    </citation>
    <scope>NUCLEOTIDE SEQUENCE [LARGE SCALE GENOMIC DNA]</scope>
    <source>
        <strain evidence="4 5">GluBS11</strain>
    </source>
</reference>
<accession>A0A1D3TZL7</accession>
<keyword evidence="5" id="KW-1185">Reference proteome</keyword>
<evidence type="ECO:0000256" key="2">
    <source>
        <dbReference type="ARBA" id="ARBA00022803"/>
    </source>
</evidence>
<sequence length="99" mass="11197">MNEQALDYKMQGFAMMGIEKFDKAVELFSKSIEIEQNSDVYMDLGNAYASMSEYDKAVDAFSKALLLDPDNGEILFNIGCVYLLQERLKKAARATARPR</sequence>
<dbReference type="EMBL" id="FMKA01000100">
    <property type="protein sequence ID" value="SCQ00032.1"/>
    <property type="molecule type" value="Genomic_DNA"/>
</dbReference>
<organism evidence="4 5">
    <name type="scientific">Anaerobium acetethylicum</name>
    <dbReference type="NCBI Taxonomy" id="1619234"/>
    <lineage>
        <taxon>Bacteria</taxon>
        <taxon>Bacillati</taxon>
        <taxon>Bacillota</taxon>
        <taxon>Clostridia</taxon>
        <taxon>Lachnospirales</taxon>
        <taxon>Lachnospiraceae</taxon>
        <taxon>Anaerobium</taxon>
    </lineage>
</organism>
<dbReference type="PANTHER" id="PTHR44943">
    <property type="entry name" value="CELLULOSE SYNTHASE OPERON PROTEIN C"/>
    <property type="match status" value="1"/>
</dbReference>
<evidence type="ECO:0000256" key="3">
    <source>
        <dbReference type="PROSITE-ProRule" id="PRU00339"/>
    </source>
</evidence>
<dbReference type="Gene3D" id="1.25.40.10">
    <property type="entry name" value="Tetratricopeptide repeat domain"/>
    <property type="match status" value="1"/>
</dbReference>
<dbReference type="STRING" id="1619234.SAMN05421730_11002"/>
<dbReference type="InterPro" id="IPR011990">
    <property type="entry name" value="TPR-like_helical_dom_sf"/>
</dbReference>
<evidence type="ECO:0000256" key="1">
    <source>
        <dbReference type="ARBA" id="ARBA00022737"/>
    </source>
</evidence>
<dbReference type="RefSeq" id="WP_091237181.1">
    <property type="nucleotide sequence ID" value="NZ_FMKA01000100.1"/>
</dbReference>
<dbReference type="InterPro" id="IPR051685">
    <property type="entry name" value="Ycf3/AcsC/BcsC/TPR_MFPF"/>
</dbReference>
<dbReference type="AlphaFoldDB" id="A0A1D3TZL7"/>
<dbReference type="SMART" id="SM00028">
    <property type="entry name" value="TPR"/>
    <property type="match status" value="2"/>
</dbReference>
<dbReference type="PANTHER" id="PTHR44943:SF8">
    <property type="entry name" value="TPR REPEAT-CONTAINING PROTEIN MJ0263"/>
    <property type="match status" value="1"/>
</dbReference>
<protein>
    <submittedName>
        <fullName evidence="4">Tetratricopeptide repeat-containing protein</fullName>
    </submittedName>
</protein>
<gene>
    <name evidence="4" type="ORF">SAMN05421730_11002</name>
</gene>
<proteinExistence type="predicted"/>
<name>A0A1D3TZL7_9FIRM</name>
<dbReference type="SUPFAM" id="SSF48452">
    <property type="entry name" value="TPR-like"/>
    <property type="match status" value="1"/>
</dbReference>
<dbReference type="PROSITE" id="PS50293">
    <property type="entry name" value="TPR_REGION"/>
    <property type="match status" value="1"/>
</dbReference>
<evidence type="ECO:0000313" key="4">
    <source>
        <dbReference type="EMBL" id="SCQ00032.1"/>
    </source>
</evidence>
<feature type="repeat" description="TPR" evidence="3">
    <location>
        <begin position="38"/>
        <end position="71"/>
    </location>
</feature>
<dbReference type="Proteomes" id="UP000199315">
    <property type="component" value="Unassembled WGS sequence"/>
</dbReference>
<dbReference type="OrthoDB" id="358807at2"/>
<dbReference type="Pfam" id="PF00515">
    <property type="entry name" value="TPR_1"/>
    <property type="match status" value="1"/>
</dbReference>
<dbReference type="InterPro" id="IPR019734">
    <property type="entry name" value="TPR_rpt"/>
</dbReference>
<keyword evidence="1" id="KW-0677">Repeat</keyword>
<dbReference type="PROSITE" id="PS50005">
    <property type="entry name" value="TPR"/>
    <property type="match status" value="1"/>
</dbReference>